<dbReference type="OMA" id="WMKWPKS"/>
<reference evidence="1" key="1">
    <citation type="submission" date="2025-08" db="UniProtKB">
        <authorList>
            <consortium name="Ensembl"/>
        </authorList>
    </citation>
    <scope>IDENTIFICATION</scope>
</reference>
<evidence type="ECO:0000313" key="2">
    <source>
        <dbReference type="Proteomes" id="UP000694546"/>
    </source>
</evidence>
<protein>
    <submittedName>
        <fullName evidence="1">Uncharacterized protein</fullName>
    </submittedName>
</protein>
<keyword evidence="2" id="KW-1185">Reference proteome</keyword>
<dbReference type="AlphaFoldDB" id="A0A8C5A8S3"/>
<dbReference type="KEGG" id="gmh:115544006"/>
<accession>A0A8C5A8S3</accession>
<dbReference type="Pfam" id="PF14473">
    <property type="entry name" value="RD3"/>
    <property type="match status" value="1"/>
</dbReference>
<sequence length="218" mass="24896">MPLFSWMKWSREAEEPVKDEGPCLRSPGAAAGHMLLRELLWHVEERERLARRLEREHRLALGLRWFQKYPRLRTLIPAAELLHLEGLCSRVPPTHAAAVLSRLREALATDRVLPWEPVLVFKQVLGDFLSRQELEGVEHSGPQAELRPTEAWTDRYQVKRGHITPTALTCTEPAREEIPTISGYVDRAMQLQSRGVLKPCMLLFRLGTSSPSALNRDA</sequence>
<dbReference type="Proteomes" id="UP000694546">
    <property type="component" value="Chromosome 5"/>
</dbReference>
<dbReference type="Ensembl" id="ENSGMOT00000042947.1">
    <property type="protein sequence ID" value="ENSGMOP00000028590.1"/>
    <property type="gene ID" value="ENSGMOG00000022729.1"/>
</dbReference>
<dbReference type="PANTHER" id="PTHR28489">
    <property type="entry name" value="RENTINAL DEGENERATION 3-LIKE"/>
    <property type="match status" value="1"/>
</dbReference>
<dbReference type="InterPro" id="IPR028092">
    <property type="entry name" value="RD3"/>
</dbReference>
<proteinExistence type="predicted"/>
<dbReference type="CTD" id="647286"/>
<name>A0A8C5A8S3_GADMO</name>
<organism evidence="1 2">
    <name type="scientific">Gadus morhua</name>
    <name type="common">Atlantic cod</name>
    <dbReference type="NCBI Taxonomy" id="8049"/>
    <lineage>
        <taxon>Eukaryota</taxon>
        <taxon>Metazoa</taxon>
        <taxon>Chordata</taxon>
        <taxon>Craniata</taxon>
        <taxon>Vertebrata</taxon>
        <taxon>Euteleostomi</taxon>
        <taxon>Actinopterygii</taxon>
        <taxon>Neopterygii</taxon>
        <taxon>Teleostei</taxon>
        <taxon>Neoteleostei</taxon>
        <taxon>Acanthomorphata</taxon>
        <taxon>Zeiogadaria</taxon>
        <taxon>Gadariae</taxon>
        <taxon>Gadiformes</taxon>
        <taxon>Gadoidei</taxon>
        <taxon>Gadidae</taxon>
        <taxon>Gadus</taxon>
    </lineage>
</organism>
<dbReference type="GeneTree" id="ENSGT00390000002089"/>
<reference evidence="1" key="2">
    <citation type="submission" date="2025-09" db="UniProtKB">
        <authorList>
            <consortium name="Ensembl"/>
        </authorList>
    </citation>
    <scope>IDENTIFICATION</scope>
</reference>
<evidence type="ECO:0000313" key="1">
    <source>
        <dbReference type="Ensembl" id="ENSGMOP00000028590.1"/>
    </source>
</evidence>
<dbReference type="PANTHER" id="PTHR28489:SF3">
    <property type="entry name" value="PROTEIN RD3-LIKE"/>
    <property type="match status" value="1"/>
</dbReference>